<dbReference type="SUPFAM" id="SSF51735">
    <property type="entry name" value="NAD(P)-binding Rossmann-fold domains"/>
    <property type="match status" value="1"/>
</dbReference>
<keyword evidence="3" id="KW-0934">Plastid</keyword>
<keyword evidence="2" id="KW-0150">Chloroplast</keyword>
<protein>
    <recommendedName>
        <fullName evidence="9">3-oxoacyl-[acyl-carrier-protein] reductase</fullName>
    </recommendedName>
</protein>
<dbReference type="InterPro" id="IPR020904">
    <property type="entry name" value="Sc_DH/Rdtase_CS"/>
</dbReference>
<dbReference type="GO" id="GO:0016491">
    <property type="term" value="F:oxidoreductase activity"/>
    <property type="evidence" value="ECO:0007669"/>
    <property type="project" value="UniProtKB-KW"/>
</dbReference>
<gene>
    <name evidence="7" type="ORF">Bca52824_024158</name>
</gene>
<evidence type="ECO:0000313" key="8">
    <source>
        <dbReference type="Proteomes" id="UP000886595"/>
    </source>
</evidence>
<dbReference type="PROSITE" id="PS00061">
    <property type="entry name" value="ADH_SHORT"/>
    <property type="match status" value="1"/>
</dbReference>
<dbReference type="EMBL" id="JAAMPC010000005">
    <property type="protein sequence ID" value="KAG2312601.1"/>
    <property type="molecule type" value="Genomic_DNA"/>
</dbReference>
<dbReference type="PRINTS" id="PR00081">
    <property type="entry name" value="GDHRDH"/>
</dbReference>
<dbReference type="InterPro" id="IPR036291">
    <property type="entry name" value="NAD(P)-bd_dom_sf"/>
</dbReference>
<evidence type="ECO:0000256" key="4">
    <source>
        <dbReference type="ARBA" id="ARBA00022857"/>
    </source>
</evidence>
<dbReference type="Proteomes" id="UP000886595">
    <property type="component" value="Unassembled WGS sequence"/>
</dbReference>
<dbReference type="InterPro" id="IPR045000">
    <property type="entry name" value="TR"/>
</dbReference>
<evidence type="ECO:0000256" key="6">
    <source>
        <dbReference type="ARBA" id="ARBA00025714"/>
    </source>
</evidence>
<dbReference type="PANTHER" id="PTHR42898:SF70">
    <property type="entry name" value="3-OXOACYL-[ACYL-CARRIER-PROTEIN] REDUCTASE"/>
    <property type="match status" value="1"/>
</dbReference>
<dbReference type="Pfam" id="PF13561">
    <property type="entry name" value="adh_short_C2"/>
    <property type="match status" value="1"/>
</dbReference>
<reference evidence="7 8" key="1">
    <citation type="submission" date="2020-02" db="EMBL/GenBank/DDBJ databases">
        <authorList>
            <person name="Ma Q."/>
            <person name="Huang Y."/>
            <person name="Song X."/>
            <person name="Pei D."/>
        </authorList>
    </citation>
    <scope>NUCLEOTIDE SEQUENCE [LARGE SCALE GENOMIC DNA]</scope>
    <source>
        <strain evidence="7">Sxm20200214</strain>
        <tissue evidence="7">Leaf</tissue>
    </source>
</reference>
<dbReference type="OrthoDB" id="417891at2759"/>
<evidence type="ECO:0008006" key="9">
    <source>
        <dbReference type="Google" id="ProtNLM"/>
    </source>
</evidence>
<sequence length="268" mass="28913">MAGEEQRRRWSLQGKTGLVTGGTKGIGHAIVEELAGFGVIVHTCARDEAHLNECLSKWKNKGFQVTGSVCDVSSRTEREKLMQTVYSLFDAKLSILVINLHPISFDCFPTIEHTAEDFSFHISTNLESAYHFSQLAHPLLKASGCGNIVFISSLSGVVSLGISSIYSATKGAMNQLARNLACEWVSDSIRANSVAPTFIATPLVDNAFDDEFKEVVESTNPSGRIGKPEEVASLVAFLCMPASSYITGQTICVDGGLSVNGFSYQPHS</sequence>
<proteinExistence type="inferred from homology"/>
<comment type="similarity">
    <text evidence="6">Belongs to the short-chain dehydrogenases/reductases (SDR) family. SDR65C subfamily.</text>
</comment>
<keyword evidence="4" id="KW-0521">NADP</keyword>
<organism evidence="7 8">
    <name type="scientific">Brassica carinata</name>
    <name type="common">Ethiopian mustard</name>
    <name type="synonym">Abyssinian cabbage</name>
    <dbReference type="NCBI Taxonomy" id="52824"/>
    <lineage>
        <taxon>Eukaryota</taxon>
        <taxon>Viridiplantae</taxon>
        <taxon>Streptophyta</taxon>
        <taxon>Embryophyta</taxon>
        <taxon>Tracheophyta</taxon>
        <taxon>Spermatophyta</taxon>
        <taxon>Magnoliopsida</taxon>
        <taxon>eudicotyledons</taxon>
        <taxon>Gunneridae</taxon>
        <taxon>Pentapetalae</taxon>
        <taxon>rosids</taxon>
        <taxon>malvids</taxon>
        <taxon>Brassicales</taxon>
        <taxon>Brassicaceae</taxon>
        <taxon>Brassiceae</taxon>
        <taxon>Brassica</taxon>
    </lineage>
</organism>
<evidence type="ECO:0000313" key="7">
    <source>
        <dbReference type="EMBL" id="KAG2312601.1"/>
    </source>
</evidence>
<evidence type="ECO:0000256" key="5">
    <source>
        <dbReference type="ARBA" id="ARBA00023002"/>
    </source>
</evidence>
<keyword evidence="5" id="KW-0560">Oxidoreductase</keyword>
<dbReference type="AlphaFoldDB" id="A0A8X7VJS5"/>
<evidence type="ECO:0000256" key="3">
    <source>
        <dbReference type="ARBA" id="ARBA00022640"/>
    </source>
</evidence>
<dbReference type="FunFam" id="3.40.50.720:FF:000084">
    <property type="entry name" value="Short-chain dehydrogenase reductase"/>
    <property type="match status" value="1"/>
</dbReference>
<dbReference type="PANTHER" id="PTHR42898">
    <property type="entry name" value="TROPINONE REDUCTASE"/>
    <property type="match status" value="1"/>
</dbReference>
<evidence type="ECO:0000256" key="1">
    <source>
        <dbReference type="ARBA" id="ARBA00004229"/>
    </source>
</evidence>
<name>A0A8X7VJS5_BRACI</name>
<keyword evidence="8" id="KW-1185">Reference proteome</keyword>
<evidence type="ECO:0000256" key="2">
    <source>
        <dbReference type="ARBA" id="ARBA00022528"/>
    </source>
</evidence>
<comment type="caution">
    <text evidence="7">The sequence shown here is derived from an EMBL/GenBank/DDBJ whole genome shotgun (WGS) entry which is preliminary data.</text>
</comment>
<dbReference type="GO" id="GO:0009507">
    <property type="term" value="C:chloroplast"/>
    <property type="evidence" value="ECO:0007669"/>
    <property type="project" value="UniProtKB-SubCell"/>
</dbReference>
<comment type="subcellular location">
    <subcellularLocation>
        <location evidence="1">Plastid</location>
        <location evidence="1">Chloroplast</location>
    </subcellularLocation>
</comment>
<accession>A0A8X7VJS5</accession>
<dbReference type="Gene3D" id="3.40.50.720">
    <property type="entry name" value="NAD(P)-binding Rossmann-like Domain"/>
    <property type="match status" value="1"/>
</dbReference>
<dbReference type="InterPro" id="IPR002347">
    <property type="entry name" value="SDR_fam"/>
</dbReference>